<name>A0A366UH10_ENTHR</name>
<accession>A0A366UH10</accession>
<organism evidence="1 2">
    <name type="scientific">Enterococcus hirae</name>
    <dbReference type="NCBI Taxonomy" id="1354"/>
    <lineage>
        <taxon>Bacteria</taxon>
        <taxon>Bacillati</taxon>
        <taxon>Bacillota</taxon>
        <taxon>Bacilli</taxon>
        <taxon>Lactobacillales</taxon>
        <taxon>Enterococcaceae</taxon>
        <taxon>Enterococcus</taxon>
    </lineage>
</organism>
<evidence type="ECO:0000313" key="2">
    <source>
        <dbReference type="Proteomes" id="UP000253498"/>
    </source>
</evidence>
<dbReference type="EMBL" id="LESJ01000005">
    <property type="protein sequence ID" value="RBT68592.1"/>
    <property type="molecule type" value="Genomic_DNA"/>
</dbReference>
<reference evidence="1 2" key="1">
    <citation type="submission" date="2015-06" db="EMBL/GenBank/DDBJ databases">
        <title>The Genome Sequence of Enterococcus hirae 88EA1.</title>
        <authorList>
            <consortium name="The Broad Institute Genomics Platform"/>
            <consortium name="The Broad Institute Genome Sequencing Center for Infectious Disease"/>
            <person name="Earl A.M."/>
            <person name="Van Tyne D."/>
            <person name="Lebreton F."/>
            <person name="Saavedra J.T."/>
            <person name="Gilmore M.S."/>
            <person name="Manson McGuire A."/>
            <person name="Clock S."/>
            <person name="Crupain M."/>
            <person name="Rangan U."/>
            <person name="Young S."/>
            <person name="Abouelleil A."/>
            <person name="Cao P."/>
            <person name="Chapman S.B."/>
            <person name="Griggs A."/>
            <person name="Priest M."/>
            <person name="Shea T."/>
            <person name="Wortman J."/>
            <person name="Nusbaum C."/>
            <person name="Birren B."/>
        </authorList>
    </citation>
    <scope>NUCLEOTIDE SEQUENCE [LARGE SCALE GENOMIC DNA]</scope>
    <source>
        <strain evidence="1 2">88EA1</strain>
    </source>
</reference>
<proteinExistence type="predicted"/>
<gene>
    <name evidence="1" type="ORF">EB03_01726</name>
</gene>
<comment type="caution">
    <text evidence="1">The sequence shown here is derived from an EMBL/GenBank/DDBJ whole genome shotgun (WGS) entry which is preliminary data.</text>
</comment>
<protein>
    <submittedName>
        <fullName evidence="1">Uncharacterized protein</fullName>
    </submittedName>
</protein>
<dbReference type="Proteomes" id="UP000253498">
    <property type="component" value="Unassembled WGS sequence"/>
</dbReference>
<dbReference type="RefSeq" id="WP_010720855.1">
    <property type="nucleotide sequence ID" value="NZ_CAKMAQ010000007.1"/>
</dbReference>
<sequence length="56" mass="6717">MAEEWFVRQLEELSTSVDYETKAVLHETKKLLLEISERKVQLQGEIDGESWNHQKW</sequence>
<dbReference type="AlphaFoldDB" id="A0A366UH10"/>
<evidence type="ECO:0000313" key="1">
    <source>
        <dbReference type="EMBL" id="RBT68592.1"/>
    </source>
</evidence>